<dbReference type="InterPro" id="IPR003594">
    <property type="entry name" value="HATPase_dom"/>
</dbReference>
<sequence>MTRLALQVAAESESPAEAFTLVATGMEESLSLRIREASESYHGFLLNQVHEAQEDERRRIARELHDRIGHGISVAHQQLALAEVYRVTNAARASTKMGVAQQAIQETMENLRQMTSELHPQVPLKSLEKALLGFLEAVEDDTVSVGLHVNGDEGWADARVLDEAFLVVREAARNAFNHAAPTMILMRVDIAPHELVATVQDNGRGFDPAVVRRKGGVGLSSMRERTELLGGRVTISSAPGSGCLVEVFIPLKKRHDDHDPG</sequence>
<evidence type="ECO:0000313" key="18">
    <source>
        <dbReference type="Proteomes" id="UP000568380"/>
    </source>
</evidence>
<dbReference type="InterPro" id="IPR011712">
    <property type="entry name" value="Sig_transdc_His_kin_sub3_dim/P"/>
</dbReference>
<dbReference type="PROSITE" id="PS50109">
    <property type="entry name" value="HIS_KIN"/>
    <property type="match status" value="1"/>
</dbReference>
<dbReference type="RefSeq" id="WP_184971251.1">
    <property type="nucleotide sequence ID" value="NZ_JACHIN010000014.1"/>
</dbReference>
<keyword evidence="13" id="KW-0411">Iron-sulfur</keyword>
<evidence type="ECO:0000256" key="2">
    <source>
        <dbReference type="ARBA" id="ARBA00001966"/>
    </source>
</evidence>
<evidence type="ECO:0000256" key="8">
    <source>
        <dbReference type="ARBA" id="ARBA00022679"/>
    </source>
</evidence>
<dbReference type="PANTHER" id="PTHR24421">
    <property type="entry name" value="NITRATE/NITRITE SENSOR PROTEIN NARX-RELATED"/>
    <property type="match status" value="1"/>
</dbReference>
<gene>
    <name evidence="17" type="ORF">HNR40_008250</name>
</gene>
<evidence type="ECO:0000313" key="17">
    <source>
        <dbReference type="EMBL" id="MBB5082754.1"/>
    </source>
</evidence>
<evidence type="ECO:0000256" key="3">
    <source>
        <dbReference type="ARBA" id="ARBA00004496"/>
    </source>
</evidence>
<dbReference type="GO" id="GO:0046872">
    <property type="term" value="F:metal ion binding"/>
    <property type="evidence" value="ECO:0007669"/>
    <property type="project" value="UniProtKB-KW"/>
</dbReference>
<reference evidence="17 18" key="1">
    <citation type="submission" date="2020-08" db="EMBL/GenBank/DDBJ databases">
        <title>Genomic Encyclopedia of Type Strains, Phase IV (KMG-IV): sequencing the most valuable type-strain genomes for metagenomic binning, comparative biology and taxonomic classification.</title>
        <authorList>
            <person name="Goeker M."/>
        </authorList>
    </citation>
    <scope>NUCLEOTIDE SEQUENCE [LARGE SCALE GENOMIC DNA]</scope>
    <source>
        <strain evidence="17 18">DSM 45385</strain>
    </source>
</reference>
<dbReference type="Pfam" id="PF07730">
    <property type="entry name" value="HisKA_3"/>
    <property type="match status" value="1"/>
</dbReference>
<dbReference type="CDD" id="cd16917">
    <property type="entry name" value="HATPase_UhpB-NarQ-NarX-like"/>
    <property type="match status" value="1"/>
</dbReference>
<comment type="caution">
    <text evidence="17">The sequence shown here is derived from an EMBL/GenBank/DDBJ whole genome shotgun (WGS) entry which is preliminary data.</text>
</comment>
<evidence type="ECO:0000256" key="4">
    <source>
        <dbReference type="ARBA" id="ARBA00012438"/>
    </source>
</evidence>
<dbReference type="InterPro" id="IPR050482">
    <property type="entry name" value="Sensor_HK_TwoCompSys"/>
</dbReference>
<keyword evidence="10 17" id="KW-0418">Kinase</keyword>
<dbReference type="InterPro" id="IPR004358">
    <property type="entry name" value="Sig_transdc_His_kin-like_C"/>
</dbReference>
<feature type="domain" description="Histidine kinase" evidence="16">
    <location>
        <begin position="167"/>
        <end position="253"/>
    </location>
</feature>
<proteinExistence type="predicted"/>
<evidence type="ECO:0000256" key="7">
    <source>
        <dbReference type="ARBA" id="ARBA00022490"/>
    </source>
</evidence>
<dbReference type="InterPro" id="IPR036890">
    <property type="entry name" value="HATPase_C_sf"/>
</dbReference>
<keyword evidence="11" id="KW-0408">Iron</keyword>
<accession>A0A7W8AAS2</accession>
<dbReference type="GO" id="GO:0000155">
    <property type="term" value="F:phosphorelay sensor kinase activity"/>
    <property type="evidence" value="ECO:0007669"/>
    <property type="project" value="InterPro"/>
</dbReference>
<organism evidence="17 18">
    <name type="scientific">Nonomuraea endophytica</name>
    <dbReference type="NCBI Taxonomy" id="714136"/>
    <lineage>
        <taxon>Bacteria</taxon>
        <taxon>Bacillati</taxon>
        <taxon>Actinomycetota</taxon>
        <taxon>Actinomycetes</taxon>
        <taxon>Streptosporangiales</taxon>
        <taxon>Streptosporangiaceae</taxon>
        <taxon>Nonomuraea</taxon>
    </lineage>
</organism>
<name>A0A7W8AAS2_9ACTN</name>
<dbReference type="Proteomes" id="UP000568380">
    <property type="component" value="Unassembled WGS sequence"/>
</dbReference>
<comment type="subcellular location">
    <subcellularLocation>
        <location evidence="3">Cytoplasm</location>
    </subcellularLocation>
</comment>
<evidence type="ECO:0000256" key="6">
    <source>
        <dbReference type="ARBA" id="ARBA00022485"/>
    </source>
</evidence>
<evidence type="ECO:0000256" key="5">
    <source>
        <dbReference type="ARBA" id="ARBA00017322"/>
    </source>
</evidence>
<dbReference type="Gene3D" id="3.30.565.10">
    <property type="entry name" value="Histidine kinase-like ATPase, C-terminal domain"/>
    <property type="match status" value="1"/>
</dbReference>
<keyword evidence="8" id="KW-0808">Transferase</keyword>
<dbReference type="EMBL" id="JACHIN010000014">
    <property type="protein sequence ID" value="MBB5082754.1"/>
    <property type="molecule type" value="Genomic_DNA"/>
</dbReference>
<dbReference type="SUPFAM" id="SSF55874">
    <property type="entry name" value="ATPase domain of HSP90 chaperone/DNA topoisomerase II/histidine kinase"/>
    <property type="match status" value="1"/>
</dbReference>
<dbReference type="EC" id="2.7.13.3" evidence="4"/>
<evidence type="ECO:0000256" key="10">
    <source>
        <dbReference type="ARBA" id="ARBA00022777"/>
    </source>
</evidence>
<evidence type="ECO:0000256" key="12">
    <source>
        <dbReference type="ARBA" id="ARBA00023012"/>
    </source>
</evidence>
<keyword evidence="9" id="KW-0479">Metal-binding</keyword>
<keyword evidence="6" id="KW-0004">4Fe-4S</keyword>
<dbReference type="AlphaFoldDB" id="A0A7W8AAS2"/>
<evidence type="ECO:0000256" key="14">
    <source>
        <dbReference type="ARBA" id="ARBA00024827"/>
    </source>
</evidence>
<evidence type="ECO:0000256" key="15">
    <source>
        <dbReference type="ARBA" id="ARBA00030800"/>
    </source>
</evidence>
<evidence type="ECO:0000256" key="13">
    <source>
        <dbReference type="ARBA" id="ARBA00023014"/>
    </source>
</evidence>
<evidence type="ECO:0000256" key="11">
    <source>
        <dbReference type="ARBA" id="ARBA00023004"/>
    </source>
</evidence>
<dbReference type="Pfam" id="PF02518">
    <property type="entry name" value="HATPase_c"/>
    <property type="match status" value="1"/>
</dbReference>
<keyword evidence="12" id="KW-0902">Two-component regulatory system</keyword>
<dbReference type="GO" id="GO:0016020">
    <property type="term" value="C:membrane"/>
    <property type="evidence" value="ECO:0007669"/>
    <property type="project" value="InterPro"/>
</dbReference>
<protein>
    <recommendedName>
        <fullName evidence="5">Oxygen sensor histidine kinase NreB</fullName>
        <ecNumber evidence="4">2.7.13.3</ecNumber>
    </recommendedName>
    <alternativeName>
        <fullName evidence="15">Nitrogen regulation protein B</fullName>
    </alternativeName>
</protein>
<comment type="function">
    <text evidence="14">Member of the two-component regulatory system NreB/NreC involved in the control of dissimilatory nitrate/nitrite reduction in response to oxygen. NreB functions as a direct oxygen sensor histidine kinase which is autophosphorylated, in the absence of oxygen, probably at the conserved histidine residue, and transfers its phosphate group probably to a conserved aspartate residue of NreC. NreB/NreC activates the expression of the nitrate (narGHJI) and nitrite (nir) reductase operons, as well as the putative nitrate transporter gene narT.</text>
</comment>
<evidence type="ECO:0000256" key="1">
    <source>
        <dbReference type="ARBA" id="ARBA00000085"/>
    </source>
</evidence>
<comment type="catalytic activity">
    <reaction evidence="1">
        <text>ATP + protein L-histidine = ADP + protein N-phospho-L-histidine.</text>
        <dbReference type="EC" id="2.7.13.3"/>
    </reaction>
</comment>
<comment type="cofactor">
    <cofactor evidence="2">
        <name>[4Fe-4S] cluster</name>
        <dbReference type="ChEBI" id="CHEBI:49883"/>
    </cofactor>
</comment>
<evidence type="ECO:0000259" key="16">
    <source>
        <dbReference type="PROSITE" id="PS50109"/>
    </source>
</evidence>
<keyword evidence="18" id="KW-1185">Reference proteome</keyword>
<keyword evidence="7" id="KW-0963">Cytoplasm</keyword>
<evidence type="ECO:0000256" key="9">
    <source>
        <dbReference type="ARBA" id="ARBA00022723"/>
    </source>
</evidence>
<dbReference type="GO" id="GO:0046983">
    <property type="term" value="F:protein dimerization activity"/>
    <property type="evidence" value="ECO:0007669"/>
    <property type="project" value="InterPro"/>
</dbReference>
<dbReference type="InterPro" id="IPR005467">
    <property type="entry name" value="His_kinase_dom"/>
</dbReference>
<dbReference type="GO" id="GO:0051539">
    <property type="term" value="F:4 iron, 4 sulfur cluster binding"/>
    <property type="evidence" value="ECO:0007669"/>
    <property type="project" value="UniProtKB-KW"/>
</dbReference>
<dbReference type="GO" id="GO:0005737">
    <property type="term" value="C:cytoplasm"/>
    <property type="evidence" value="ECO:0007669"/>
    <property type="project" value="UniProtKB-SubCell"/>
</dbReference>
<dbReference type="PRINTS" id="PR00344">
    <property type="entry name" value="BCTRLSENSOR"/>
</dbReference>
<dbReference type="SMART" id="SM00387">
    <property type="entry name" value="HATPase_c"/>
    <property type="match status" value="1"/>
</dbReference>
<dbReference type="Gene3D" id="1.20.5.1930">
    <property type="match status" value="1"/>
</dbReference>